<evidence type="ECO:0000313" key="1">
    <source>
        <dbReference type="EMBL" id="VWC04313.1"/>
    </source>
</evidence>
<dbReference type="EMBL" id="CABVPX010000023">
    <property type="protein sequence ID" value="VWC04313.1"/>
    <property type="molecule type" value="Genomic_DNA"/>
</dbReference>
<dbReference type="AlphaFoldDB" id="A0A9Q9SM72"/>
<organism evidence="1 2">
    <name type="scientific">Burkholderia arboris</name>
    <dbReference type="NCBI Taxonomy" id="488730"/>
    <lineage>
        <taxon>Bacteria</taxon>
        <taxon>Pseudomonadati</taxon>
        <taxon>Pseudomonadota</taxon>
        <taxon>Betaproteobacteria</taxon>
        <taxon>Burkholderiales</taxon>
        <taxon>Burkholderiaceae</taxon>
        <taxon>Burkholderia</taxon>
        <taxon>Burkholderia cepacia complex</taxon>
    </lineage>
</organism>
<comment type="caution">
    <text evidence="1">The sequence shown here is derived from an EMBL/GenBank/DDBJ whole genome shotgun (WGS) entry which is preliminary data.</text>
</comment>
<proteinExistence type="predicted"/>
<dbReference type="Proteomes" id="UP000494172">
    <property type="component" value="Unassembled WGS sequence"/>
</dbReference>
<accession>A0A9Q9SM72</accession>
<evidence type="ECO:0000313" key="2">
    <source>
        <dbReference type="Proteomes" id="UP000494172"/>
    </source>
</evidence>
<name>A0A9Q9SM72_9BURK</name>
<sequence>MKQLFVLPILIIVAAVALGVAFMKSRAPKAASTEAVPAAVAAPAQNMPFRAQVVGLAWLNPLQRRDYPPR</sequence>
<reference evidence="1 2" key="1">
    <citation type="submission" date="2019-09" db="EMBL/GenBank/DDBJ databases">
        <authorList>
            <person name="Depoorter E."/>
        </authorList>
    </citation>
    <scope>NUCLEOTIDE SEQUENCE [LARGE SCALE GENOMIC DNA]</scope>
    <source>
        <strain evidence="1">LMG 24066</strain>
    </source>
</reference>
<gene>
    <name evidence="1" type="ORF">BAR24066_04989</name>
</gene>
<protein>
    <submittedName>
        <fullName evidence="1">Virulence factor</fullName>
    </submittedName>
</protein>